<dbReference type="PANTHER" id="PTHR37614">
    <property type="entry name" value="OS02G0121400 PROTEIN"/>
    <property type="match status" value="1"/>
</dbReference>
<name>A0A061FU61_THECC</name>
<gene>
    <name evidence="3" type="ORF">TCM_012353</name>
</gene>
<dbReference type="AlphaFoldDB" id="A0A061FU61"/>
<reference evidence="3 4" key="1">
    <citation type="journal article" date="2013" name="Genome Biol.">
        <title>The genome sequence of the most widely cultivated cacao type and its use to identify candidate genes regulating pod color.</title>
        <authorList>
            <person name="Motamayor J.C."/>
            <person name="Mockaitis K."/>
            <person name="Schmutz J."/>
            <person name="Haiminen N."/>
            <person name="Iii D.L."/>
            <person name="Cornejo O."/>
            <person name="Findley S.D."/>
            <person name="Zheng P."/>
            <person name="Utro F."/>
            <person name="Royaert S."/>
            <person name="Saski C."/>
            <person name="Jenkins J."/>
            <person name="Podicheti R."/>
            <person name="Zhao M."/>
            <person name="Scheffler B.E."/>
            <person name="Stack J.C."/>
            <person name="Feltus F.A."/>
            <person name="Mustiga G.M."/>
            <person name="Amores F."/>
            <person name="Phillips W."/>
            <person name="Marelli J.P."/>
            <person name="May G.D."/>
            <person name="Shapiro H."/>
            <person name="Ma J."/>
            <person name="Bustamante C.D."/>
            <person name="Schnell R.J."/>
            <person name="Main D."/>
            <person name="Gilbert D."/>
            <person name="Parida L."/>
            <person name="Kuhn D.N."/>
        </authorList>
    </citation>
    <scope>NUCLEOTIDE SEQUENCE [LARGE SCALE GENOMIC DNA]</scope>
    <source>
        <strain evidence="4">cv. Matina 1-6</strain>
    </source>
</reference>
<evidence type="ECO:0000256" key="2">
    <source>
        <dbReference type="SAM" id="MobiDB-lite"/>
    </source>
</evidence>
<dbReference type="Gramene" id="EOY21035">
    <property type="protein sequence ID" value="EOY21035"/>
    <property type="gene ID" value="TCM_012353"/>
</dbReference>
<dbReference type="EMBL" id="CM001881">
    <property type="protein sequence ID" value="EOY21035.1"/>
    <property type="molecule type" value="Genomic_DNA"/>
</dbReference>
<keyword evidence="4" id="KW-1185">Reference proteome</keyword>
<evidence type="ECO:0000256" key="1">
    <source>
        <dbReference type="SAM" id="Coils"/>
    </source>
</evidence>
<dbReference type="OMA" id="HTENSKH"/>
<sequence>MMNNPDLFDNATDTEKEVANILLELSNLSIEPAFPRWGIRARRSAIKESLSHRSVASQLGFHTENSKHGTDDQHVPYVEENSSEIKVKTPSLELPDREPNTSFNPQHKANEGVEEGLGKLAVPKGHFVRGSGKIKAEPSTVQEANNIFVPSKKRAKRKSKEEMEKEVAFWEQQKRDLLESIKKVKDYLEKRKALNLQLKALKLQMEEKVSTRKP</sequence>
<dbReference type="Proteomes" id="UP000026915">
    <property type="component" value="Chromosome 3"/>
</dbReference>
<dbReference type="PANTHER" id="PTHR37614:SF2">
    <property type="entry name" value="OS02G0121400 PROTEIN"/>
    <property type="match status" value="1"/>
</dbReference>
<feature type="coiled-coil region" evidence="1">
    <location>
        <begin position="153"/>
        <end position="211"/>
    </location>
</feature>
<evidence type="ECO:0000313" key="4">
    <source>
        <dbReference type="Proteomes" id="UP000026915"/>
    </source>
</evidence>
<feature type="compositionally biased region" description="Basic and acidic residues" evidence="2">
    <location>
        <begin position="64"/>
        <end position="74"/>
    </location>
</feature>
<keyword evidence="1" id="KW-0175">Coiled coil</keyword>
<proteinExistence type="predicted"/>
<accession>A0A061FU61</accession>
<organism evidence="3 4">
    <name type="scientific">Theobroma cacao</name>
    <name type="common">Cacao</name>
    <name type="synonym">Cocoa</name>
    <dbReference type="NCBI Taxonomy" id="3641"/>
    <lineage>
        <taxon>Eukaryota</taxon>
        <taxon>Viridiplantae</taxon>
        <taxon>Streptophyta</taxon>
        <taxon>Embryophyta</taxon>
        <taxon>Tracheophyta</taxon>
        <taxon>Spermatophyta</taxon>
        <taxon>Magnoliopsida</taxon>
        <taxon>eudicotyledons</taxon>
        <taxon>Gunneridae</taxon>
        <taxon>Pentapetalae</taxon>
        <taxon>rosids</taxon>
        <taxon>malvids</taxon>
        <taxon>Malvales</taxon>
        <taxon>Malvaceae</taxon>
        <taxon>Byttnerioideae</taxon>
        <taxon>Theobroma</taxon>
    </lineage>
</organism>
<protein>
    <submittedName>
        <fullName evidence="3">Uncharacterized protein</fullName>
    </submittedName>
</protein>
<dbReference type="InParanoid" id="A0A061FU61"/>
<feature type="region of interest" description="Disordered" evidence="2">
    <location>
        <begin position="61"/>
        <end position="106"/>
    </location>
</feature>
<dbReference type="HOGENOM" id="CLU_067694_0_0_1"/>
<evidence type="ECO:0000313" key="3">
    <source>
        <dbReference type="EMBL" id="EOY21035.1"/>
    </source>
</evidence>